<dbReference type="CDD" id="cd03784">
    <property type="entry name" value="GT1_Gtf-like"/>
    <property type="match status" value="1"/>
</dbReference>
<dbReference type="SUPFAM" id="SSF53756">
    <property type="entry name" value="UDP-Glycosyltransferase/glycogen phosphorylase"/>
    <property type="match status" value="1"/>
</dbReference>
<comment type="catalytic activity">
    <reaction evidence="5">
        <text>glucuronate acceptor + UDP-alpha-D-glucuronate = acceptor beta-D-glucuronoside + UDP + H(+)</text>
        <dbReference type="Rhea" id="RHEA:21032"/>
        <dbReference type="ChEBI" id="CHEBI:15378"/>
        <dbReference type="ChEBI" id="CHEBI:58052"/>
        <dbReference type="ChEBI" id="CHEBI:58223"/>
        <dbReference type="ChEBI" id="CHEBI:132367"/>
        <dbReference type="ChEBI" id="CHEBI:132368"/>
        <dbReference type="EC" id="2.4.1.17"/>
    </reaction>
</comment>
<comment type="subcellular location">
    <subcellularLocation>
        <location evidence="5">Membrane</location>
        <topology evidence="5">Single-pass membrane protein</topology>
    </subcellularLocation>
</comment>
<feature type="transmembrane region" description="Helical" evidence="5">
    <location>
        <begin position="435"/>
        <end position="459"/>
    </location>
</feature>
<keyword evidence="7" id="KW-1185">Reference proteome</keyword>
<keyword evidence="5" id="KW-0812">Transmembrane</keyword>
<dbReference type="Pfam" id="PF00201">
    <property type="entry name" value="UDPGT"/>
    <property type="match status" value="1"/>
</dbReference>
<evidence type="ECO:0000256" key="2">
    <source>
        <dbReference type="ARBA" id="ARBA00022676"/>
    </source>
</evidence>
<reference evidence="6 7" key="1">
    <citation type="journal article" date="2022" name="Allergy">
        <title>Genome assembly and annotation of Periplaneta americana reveal a comprehensive cockroach allergen profile.</title>
        <authorList>
            <person name="Wang L."/>
            <person name="Xiong Q."/>
            <person name="Saelim N."/>
            <person name="Wang L."/>
            <person name="Nong W."/>
            <person name="Wan A.T."/>
            <person name="Shi M."/>
            <person name="Liu X."/>
            <person name="Cao Q."/>
            <person name="Hui J.H.L."/>
            <person name="Sookrung N."/>
            <person name="Leung T.F."/>
            <person name="Tungtrongchitr A."/>
            <person name="Tsui S.K.W."/>
        </authorList>
    </citation>
    <scope>NUCLEOTIDE SEQUENCE [LARGE SCALE GENOMIC DNA]</scope>
    <source>
        <strain evidence="6">PWHHKU_190912</strain>
    </source>
</reference>
<comment type="similarity">
    <text evidence="1 4">Belongs to the UDP-glycosyltransferase family.</text>
</comment>
<evidence type="ECO:0000256" key="3">
    <source>
        <dbReference type="ARBA" id="ARBA00022679"/>
    </source>
</evidence>
<dbReference type="Gene3D" id="3.40.50.2000">
    <property type="entry name" value="Glycogen Phosphorylase B"/>
    <property type="match status" value="1"/>
</dbReference>
<protein>
    <recommendedName>
        <fullName evidence="5">UDP-glucuronosyltransferase</fullName>
        <ecNumber evidence="5">2.4.1.17</ecNumber>
    </recommendedName>
</protein>
<evidence type="ECO:0000256" key="1">
    <source>
        <dbReference type="ARBA" id="ARBA00009995"/>
    </source>
</evidence>
<keyword evidence="3 4" id="KW-0808">Transferase</keyword>
<dbReference type="EMBL" id="JAJSOF020000029">
    <property type="protein sequence ID" value="KAJ4431911.1"/>
    <property type="molecule type" value="Genomic_DNA"/>
</dbReference>
<dbReference type="Proteomes" id="UP001148838">
    <property type="component" value="Unassembled WGS sequence"/>
</dbReference>
<evidence type="ECO:0000256" key="4">
    <source>
        <dbReference type="RuleBase" id="RU003718"/>
    </source>
</evidence>
<comment type="caution">
    <text evidence="6">The sequence shown here is derived from an EMBL/GenBank/DDBJ whole genome shotgun (WGS) entry which is preliminary data.</text>
</comment>
<keyword evidence="2 4" id="KW-0328">Glycosyltransferase</keyword>
<dbReference type="PANTHER" id="PTHR48043">
    <property type="entry name" value="EG:EG0003.4 PROTEIN-RELATED"/>
    <property type="match status" value="1"/>
</dbReference>
<keyword evidence="5" id="KW-1133">Transmembrane helix</keyword>
<dbReference type="InterPro" id="IPR050271">
    <property type="entry name" value="UDP-glycosyltransferase"/>
</dbReference>
<gene>
    <name evidence="6" type="ORF">ANN_20517</name>
</gene>
<accession>A0ABQ8SDL6</accession>
<dbReference type="EC" id="2.4.1.17" evidence="5"/>
<evidence type="ECO:0000256" key="5">
    <source>
        <dbReference type="RuleBase" id="RU362059"/>
    </source>
</evidence>
<name>A0ABQ8SDL6_PERAM</name>
<keyword evidence="5" id="KW-0472">Membrane</keyword>
<dbReference type="PANTHER" id="PTHR48043:SF159">
    <property type="entry name" value="EG:EG0003.4 PROTEIN-RELATED"/>
    <property type="match status" value="1"/>
</dbReference>
<evidence type="ECO:0000313" key="6">
    <source>
        <dbReference type="EMBL" id="KAJ4431911.1"/>
    </source>
</evidence>
<organism evidence="6 7">
    <name type="scientific">Periplaneta americana</name>
    <name type="common">American cockroach</name>
    <name type="synonym">Blatta americana</name>
    <dbReference type="NCBI Taxonomy" id="6978"/>
    <lineage>
        <taxon>Eukaryota</taxon>
        <taxon>Metazoa</taxon>
        <taxon>Ecdysozoa</taxon>
        <taxon>Arthropoda</taxon>
        <taxon>Hexapoda</taxon>
        <taxon>Insecta</taxon>
        <taxon>Pterygota</taxon>
        <taxon>Neoptera</taxon>
        <taxon>Polyneoptera</taxon>
        <taxon>Dictyoptera</taxon>
        <taxon>Blattodea</taxon>
        <taxon>Blattoidea</taxon>
        <taxon>Blattidae</taxon>
        <taxon>Blattinae</taxon>
        <taxon>Periplaneta</taxon>
    </lineage>
</organism>
<dbReference type="InterPro" id="IPR035595">
    <property type="entry name" value="UDP_glycos_trans_CS"/>
</dbReference>
<proteinExistence type="inferred from homology"/>
<evidence type="ECO:0000313" key="7">
    <source>
        <dbReference type="Proteomes" id="UP001148838"/>
    </source>
</evidence>
<dbReference type="InterPro" id="IPR002213">
    <property type="entry name" value="UDP_glucos_trans"/>
</dbReference>
<sequence>MVIFHFVSIFQVTEISILPSSRNTPNLTILHLEGTLEIVQGIFSYKSINKLDVTKTHSAVSKFVKLQCEHELTSASGQKLLHYSSTQQFDVIITEACMGECLYGFIHKFGSPPVIAISSLATVPWMASALGAASNPSYMPYSLLEYSSRMNFKERLINFLVFTFASFSYNFNVISVQESIARKHFKEDLPSFNEIQKNISLYLTNTIQGLDFPRPLTPNVVPVGGMHLTSKTNPLPASLQKFLDEAKDGVILFCLGTWIRSDLLKEKVQVFLDAFSELSQRVLWKLDTERLPGQPPNVLVSKWLPQSDILAHPNVRLFITHCGRMSMIETVYRGVPVVGVPLFADQFSVLTILQSRGAAVGLDYPTLTKESILVAVREVLNNESYKINMKQLSKLVKDQPDDPLDRAVFWTEYVIRHKGAEHLRPASTDLYWHQYLLLDVLMVLTVGLLMVVMLTYLTVKRIYRILKSLAKAKTD</sequence>
<dbReference type="PROSITE" id="PS00375">
    <property type="entry name" value="UDPGT"/>
    <property type="match status" value="1"/>
</dbReference>